<evidence type="ECO:0000259" key="1">
    <source>
        <dbReference type="Pfam" id="PF01636"/>
    </source>
</evidence>
<comment type="caution">
    <text evidence="2">The sequence shown here is derived from an EMBL/GenBank/DDBJ whole genome shotgun (WGS) entry which is preliminary data.</text>
</comment>
<accession>A0ABS6IHA6</accession>
<feature type="domain" description="Aminoglycoside phosphotransferase" evidence="1">
    <location>
        <begin position="26"/>
        <end position="254"/>
    </location>
</feature>
<protein>
    <submittedName>
        <fullName evidence="2">Phosphotransferase</fullName>
    </submittedName>
</protein>
<keyword evidence="3" id="KW-1185">Reference proteome</keyword>
<evidence type="ECO:0000313" key="3">
    <source>
        <dbReference type="Proteomes" id="UP000727907"/>
    </source>
</evidence>
<dbReference type="InterPro" id="IPR002575">
    <property type="entry name" value="Aminoglycoside_PTrfase"/>
</dbReference>
<name>A0ABS6IHA6_9HYPH</name>
<gene>
    <name evidence="2" type="ORF">KQ910_09420</name>
</gene>
<dbReference type="Proteomes" id="UP000727907">
    <property type="component" value="Unassembled WGS sequence"/>
</dbReference>
<sequence length="335" mass="37269">MAKTERDLLRAEFVSRAGWGDAGERLLAGDASFRKYFRLSRPRGSAVVMDAPPPQEDVRPFVQIARHLIGLGLSAPEILAEDVEHGFLLLEDFGDDTYARVLKAGGDEGELYSRATDVLVALYRAGERSLMPGLGAYAGEALIEAALLLPEWYLPEATGRPTPPEETARYVAAWRECLAALPATTETLLLRDYHKDNLLWLPARPGVKACGLLDFQDAQRGHPSYDLVSLIEDARRDVAPAVHAACLDRYIGEAGIADAAGFRTGFALMAAQRHARIIGVFVRLLRRDGKPDYLQYLPRVWRMFERSLEHEALMPLRAWVDRLLPPELRRIGADT</sequence>
<dbReference type="EMBL" id="JAHOPB010000001">
    <property type="protein sequence ID" value="MBU8873983.1"/>
    <property type="molecule type" value="Genomic_DNA"/>
</dbReference>
<reference evidence="2 3" key="1">
    <citation type="submission" date="2021-06" db="EMBL/GenBank/DDBJ databases">
        <authorList>
            <person name="Lee D.H."/>
        </authorList>
    </citation>
    <scope>NUCLEOTIDE SEQUENCE [LARGE SCALE GENOMIC DNA]</scope>
    <source>
        <strain evidence="2 3">MMS21-HV4-11</strain>
    </source>
</reference>
<organism evidence="2 3">
    <name type="scientific">Reyranella humidisoli</name>
    <dbReference type="NCBI Taxonomy" id="2849149"/>
    <lineage>
        <taxon>Bacteria</taxon>
        <taxon>Pseudomonadati</taxon>
        <taxon>Pseudomonadota</taxon>
        <taxon>Alphaproteobacteria</taxon>
        <taxon>Hyphomicrobiales</taxon>
        <taxon>Reyranellaceae</taxon>
        <taxon>Reyranella</taxon>
    </lineage>
</organism>
<evidence type="ECO:0000313" key="2">
    <source>
        <dbReference type="EMBL" id="MBU8873983.1"/>
    </source>
</evidence>
<dbReference type="RefSeq" id="WP_216958726.1">
    <property type="nucleotide sequence ID" value="NZ_JAHOPB010000001.1"/>
</dbReference>
<proteinExistence type="predicted"/>
<dbReference type="Pfam" id="PF01636">
    <property type="entry name" value="APH"/>
    <property type="match status" value="1"/>
</dbReference>